<dbReference type="InterPro" id="IPR027417">
    <property type="entry name" value="P-loop_NTPase"/>
</dbReference>
<evidence type="ECO:0000256" key="4">
    <source>
        <dbReference type="ARBA" id="ARBA00022692"/>
    </source>
</evidence>
<keyword evidence="3" id="KW-1003">Cell membrane</keyword>
<dbReference type="PANTHER" id="PTHR37937:SF1">
    <property type="entry name" value="CONJUGATIVE TRANSFER: DNA TRANSPORT"/>
    <property type="match status" value="1"/>
</dbReference>
<evidence type="ECO:0000313" key="9">
    <source>
        <dbReference type="EMBL" id="SMR03543.1"/>
    </source>
</evidence>
<comment type="subcellular location">
    <subcellularLocation>
        <location evidence="1">Cell membrane</location>
        <topology evidence="1">Multi-pass membrane protein</topology>
    </subcellularLocation>
</comment>
<reference evidence="8 10" key="1">
    <citation type="submission" date="2017-05" db="EMBL/GenBank/DDBJ databases">
        <authorList>
            <person name="Blom J."/>
        </authorList>
    </citation>
    <scope>NUCLEOTIDE SEQUENCE [LARGE SCALE GENOMIC DNA]</scope>
    <source>
        <strain evidence="8">PD885</strain>
    </source>
</reference>
<protein>
    <submittedName>
        <fullName evidence="8">Conjugal transfer protein TraG</fullName>
    </submittedName>
    <submittedName>
        <fullName evidence="9">Type IV secretion system protein VirD4</fullName>
    </submittedName>
</protein>
<dbReference type="OrthoDB" id="9759295at2"/>
<evidence type="ECO:0000256" key="5">
    <source>
        <dbReference type="ARBA" id="ARBA00022989"/>
    </source>
</evidence>
<dbReference type="GO" id="GO:0005886">
    <property type="term" value="C:plasma membrane"/>
    <property type="evidence" value="ECO:0007669"/>
    <property type="project" value="UniProtKB-SubCell"/>
</dbReference>
<organism evidence="9 11">
    <name type="scientific">Xanthomonas fragariae</name>
    <dbReference type="NCBI Taxonomy" id="48664"/>
    <lineage>
        <taxon>Bacteria</taxon>
        <taxon>Pseudomonadati</taxon>
        <taxon>Pseudomonadota</taxon>
        <taxon>Gammaproteobacteria</taxon>
        <taxon>Lysobacterales</taxon>
        <taxon>Lysobacteraceae</taxon>
        <taxon>Xanthomonas</taxon>
    </lineage>
</organism>
<sequence>MGMKARLGTALALLLLAAFAGLYLSGYITLQLLKLNIPLEWSTYTQYVRALGLPQVRPYAMKIRIGGMLGFGLMFMLWLPLALMLLRLSKRDASLHGDAGFARLHDMKRADLLEKKPESIVVGKYRGRYLYINDARHVMVVAPTRSGKTTCIAIPVLLTYEHSMCVLDIKGELFKETSGWRASQGQRIYKFAPYATDGKTHRFNPLSFVRPGQYIADLQTIAAILYPDDSAKDPFWATQARAIFVAFASFMFENWNDMERTGFPGTNAQAKPDSPTPLDPNVHPAFPSFERILRLSSGAGSKGVKRMVERWLSASGQQQFPFVSEQTRTTLRNLAGMAEQTFSSVIATMQAPLQQFLNPILAAATNATDFDVTAIRKRKTTIYTVIPAQKLDESGKLLNIFFSTVIGNNLDRQLGDDPSLKYQMLMLMDEFTAMGRMDVWAKRISISASYGVRDLCIIQSNAQLRSVYGEHDAQNFTTNHAGSAVYTPREQTDANSYSEQLGFKTIRRKHRSHGSGAQGSSYNINYTEEKRALMLPQELKELPNDDALLFLEGCKPIRCKKNWFFKDTFFKKRILPPVEITPMVVIRDQRTGAGKDVPFVD</sequence>
<dbReference type="Proteomes" id="UP000195953">
    <property type="component" value="Chromosome 1"/>
</dbReference>
<dbReference type="STRING" id="48664.BER92_10785"/>
<evidence type="ECO:0000256" key="2">
    <source>
        <dbReference type="ARBA" id="ARBA00008806"/>
    </source>
</evidence>
<name>A0A1Y6HQ21_9XANT</name>
<dbReference type="CDD" id="cd01127">
    <property type="entry name" value="TrwB_TraG_TraD_VirD4"/>
    <property type="match status" value="2"/>
</dbReference>
<keyword evidence="6 7" id="KW-0472">Membrane</keyword>
<feature type="transmembrane region" description="Helical" evidence="7">
    <location>
        <begin position="63"/>
        <end position="86"/>
    </location>
</feature>
<dbReference type="InterPro" id="IPR051539">
    <property type="entry name" value="T4SS-coupling_protein"/>
</dbReference>
<dbReference type="EMBL" id="LT853885">
    <property type="protein sequence ID" value="SMR03543.1"/>
    <property type="molecule type" value="Genomic_DNA"/>
</dbReference>
<evidence type="ECO:0000313" key="11">
    <source>
        <dbReference type="Proteomes" id="UP000195953"/>
    </source>
</evidence>
<evidence type="ECO:0000313" key="8">
    <source>
        <dbReference type="EMBL" id="SMQ99511.1"/>
    </source>
</evidence>
<dbReference type="RefSeq" id="WP_065975282.1">
    <property type="nucleotide sequence ID" value="NZ_JAUBKZ010000024.1"/>
</dbReference>
<dbReference type="eggNOG" id="COG3505">
    <property type="taxonomic scope" value="Bacteria"/>
</dbReference>
<accession>A0A1Y6HQ21</accession>
<dbReference type="Proteomes" id="UP000195877">
    <property type="component" value="Chromosome 1"/>
</dbReference>
<dbReference type="KEGG" id="xfr:BER92_10785"/>
<evidence type="ECO:0000256" key="6">
    <source>
        <dbReference type="ARBA" id="ARBA00023136"/>
    </source>
</evidence>
<gene>
    <name evidence="8" type="primary">traG_2</name>
    <name evidence="9" type="ORF">PD5205_02242</name>
    <name evidence="8" type="ORF">PD885_02269</name>
</gene>
<keyword evidence="10" id="KW-1185">Reference proteome</keyword>
<keyword evidence="4 7" id="KW-0812">Transmembrane</keyword>
<evidence type="ECO:0000256" key="1">
    <source>
        <dbReference type="ARBA" id="ARBA00004651"/>
    </source>
</evidence>
<proteinExistence type="inferred from homology"/>
<dbReference type="AlphaFoldDB" id="A0A1Y6HQ21"/>
<reference evidence="9 11" key="2">
    <citation type="submission" date="2017-05" db="EMBL/GenBank/DDBJ databases">
        <authorList>
            <person name="Song R."/>
            <person name="Chenine A.L."/>
            <person name="Ruprecht R.M."/>
        </authorList>
    </citation>
    <scope>NUCLEOTIDE SEQUENCE [LARGE SCALE GENOMIC DNA]</scope>
    <source>
        <strain evidence="9">PD5205</strain>
    </source>
</reference>
<dbReference type="Pfam" id="PF02534">
    <property type="entry name" value="T4SS-DNA_transf"/>
    <property type="match status" value="1"/>
</dbReference>
<dbReference type="SUPFAM" id="SSF52540">
    <property type="entry name" value="P-loop containing nucleoside triphosphate hydrolases"/>
    <property type="match status" value="1"/>
</dbReference>
<evidence type="ECO:0000256" key="3">
    <source>
        <dbReference type="ARBA" id="ARBA00022475"/>
    </source>
</evidence>
<keyword evidence="5 7" id="KW-1133">Transmembrane helix</keyword>
<dbReference type="InterPro" id="IPR003688">
    <property type="entry name" value="TraG/VirD4"/>
</dbReference>
<dbReference type="PANTHER" id="PTHR37937">
    <property type="entry name" value="CONJUGATIVE TRANSFER: DNA TRANSPORT"/>
    <property type="match status" value="1"/>
</dbReference>
<evidence type="ECO:0000313" key="10">
    <source>
        <dbReference type="Proteomes" id="UP000195877"/>
    </source>
</evidence>
<dbReference type="EMBL" id="LT853882">
    <property type="protein sequence ID" value="SMQ99511.1"/>
    <property type="molecule type" value="Genomic_DNA"/>
</dbReference>
<evidence type="ECO:0000256" key="7">
    <source>
        <dbReference type="SAM" id="Phobius"/>
    </source>
</evidence>
<dbReference type="Gene3D" id="3.40.50.300">
    <property type="entry name" value="P-loop containing nucleotide triphosphate hydrolases"/>
    <property type="match status" value="1"/>
</dbReference>
<comment type="similarity">
    <text evidence="2">Belongs to the VirD4/TraG family.</text>
</comment>